<evidence type="ECO:0000256" key="7">
    <source>
        <dbReference type="ARBA" id="ARBA00022741"/>
    </source>
</evidence>
<evidence type="ECO:0000256" key="15">
    <source>
        <dbReference type="PIRSR" id="PIRSR600829-1"/>
    </source>
</evidence>
<keyword evidence="21" id="KW-1185">Reference proteome</keyword>
<dbReference type="GO" id="GO:0046872">
    <property type="term" value="F:metal ion binding"/>
    <property type="evidence" value="ECO:0007669"/>
    <property type="project" value="UniProtKB-KW"/>
</dbReference>
<keyword evidence="4" id="KW-0444">Lipid biosynthesis</keyword>
<dbReference type="Proteomes" id="UP000218887">
    <property type="component" value="Unassembled WGS sequence"/>
</dbReference>
<sequence length="124" mass="13670">MNLELKGKKRSIGFSFAWNGIKTAVKTERNFKSHILAAIFVCISGLFFQLSKIEWVVILLVIGLVLVTELINTAIEKMIDYLKPDIHPSAKAIKDIAAGAVLIAAITAVLIGLIIFIPKIYTLF</sequence>
<dbReference type="Gene3D" id="1.10.287.3610">
    <property type="match status" value="1"/>
</dbReference>
<comment type="cofactor">
    <cofactor evidence="18">
        <name>Mg(2+)</name>
        <dbReference type="ChEBI" id="CHEBI:18420"/>
    </cofactor>
    <text evidence="18">Mn(2+), Zn(2+), Cd(2+) and Co(2+) support activity to lesser extents.</text>
</comment>
<evidence type="ECO:0000256" key="18">
    <source>
        <dbReference type="PIRSR" id="PIRSR600829-4"/>
    </source>
</evidence>
<organism evidence="20 21">
    <name type="scientific">Virgibacillus profundi</name>
    <dbReference type="NCBI Taxonomy" id="2024555"/>
    <lineage>
        <taxon>Bacteria</taxon>
        <taxon>Bacillati</taxon>
        <taxon>Bacillota</taxon>
        <taxon>Bacilli</taxon>
        <taxon>Bacillales</taxon>
        <taxon>Bacillaceae</taxon>
        <taxon>Virgibacillus</taxon>
    </lineage>
</organism>
<dbReference type="GO" id="GO:0008654">
    <property type="term" value="P:phospholipid biosynthetic process"/>
    <property type="evidence" value="ECO:0007669"/>
    <property type="project" value="UniProtKB-KW"/>
</dbReference>
<feature type="binding site" evidence="16">
    <location>
        <position position="69"/>
    </location>
    <ligand>
        <name>substrate</name>
    </ligand>
</feature>
<reference evidence="20 21" key="1">
    <citation type="submission" date="2017-08" db="EMBL/GenBank/DDBJ databases">
        <title>Virgibacillus indicus sp. nov. and Virgibacillus profoundi sp. nov, two moderately halophilic bacteria isolated from marine sediment by using the Microfluidic Streak Plate.</title>
        <authorList>
            <person name="Xu B."/>
            <person name="Hu B."/>
            <person name="Wang J."/>
            <person name="Zhu Y."/>
            <person name="Huang L."/>
            <person name="Du W."/>
            <person name="Huang Y."/>
        </authorList>
    </citation>
    <scope>NUCLEOTIDE SEQUENCE [LARGE SCALE GENOMIC DNA]</scope>
    <source>
        <strain evidence="20 21">IO3-P3-H5</strain>
    </source>
</reference>
<evidence type="ECO:0000256" key="5">
    <source>
        <dbReference type="ARBA" id="ARBA00022679"/>
    </source>
</evidence>
<dbReference type="InterPro" id="IPR036945">
    <property type="entry name" value="DAGK_sf"/>
</dbReference>
<dbReference type="InterPro" id="IPR033717">
    <property type="entry name" value="UDPK"/>
</dbReference>
<protein>
    <submittedName>
        <fullName evidence="20">Diacylglycerol kinase</fullName>
    </submittedName>
</protein>
<evidence type="ECO:0000256" key="2">
    <source>
        <dbReference type="ARBA" id="ARBA00005967"/>
    </source>
</evidence>
<dbReference type="PANTHER" id="PTHR34299">
    <property type="entry name" value="DIACYLGLYCEROL KINASE"/>
    <property type="match status" value="1"/>
</dbReference>
<keyword evidence="12 19" id="KW-0472">Membrane</keyword>
<dbReference type="OrthoDB" id="9789934at2"/>
<comment type="similarity">
    <text evidence="2">Belongs to the bacterial diacylglycerol kinase family.</text>
</comment>
<keyword evidence="11" id="KW-0443">Lipid metabolism</keyword>
<comment type="caution">
    <text evidence="20">The sequence shown here is derived from an EMBL/GenBank/DDBJ whole genome shotgun (WGS) entry which is preliminary data.</text>
</comment>
<gene>
    <name evidence="20" type="ORF">CIL05_13715</name>
</gene>
<evidence type="ECO:0000256" key="3">
    <source>
        <dbReference type="ARBA" id="ARBA00022475"/>
    </source>
</evidence>
<feature type="binding site" evidence="18">
    <location>
        <position position="76"/>
    </location>
    <ligand>
        <name>a divalent metal cation</name>
        <dbReference type="ChEBI" id="CHEBI:60240"/>
    </ligand>
</feature>
<keyword evidence="10 19" id="KW-1133">Transmembrane helix</keyword>
<feature type="binding site" evidence="18">
    <location>
        <position position="28"/>
    </location>
    <ligand>
        <name>a divalent metal cation</name>
        <dbReference type="ChEBI" id="CHEBI:60240"/>
    </ligand>
</feature>
<dbReference type="EMBL" id="NPOA01000009">
    <property type="protein sequence ID" value="PAV29032.1"/>
    <property type="molecule type" value="Genomic_DNA"/>
</dbReference>
<keyword evidence="18" id="KW-0479">Metal-binding</keyword>
<accession>A0A2A2IBT9</accession>
<evidence type="ECO:0000256" key="1">
    <source>
        <dbReference type="ARBA" id="ARBA00004651"/>
    </source>
</evidence>
<dbReference type="Pfam" id="PF01219">
    <property type="entry name" value="DAGK_prokar"/>
    <property type="match status" value="1"/>
</dbReference>
<evidence type="ECO:0000256" key="13">
    <source>
        <dbReference type="ARBA" id="ARBA00023209"/>
    </source>
</evidence>
<evidence type="ECO:0000256" key="9">
    <source>
        <dbReference type="ARBA" id="ARBA00022840"/>
    </source>
</evidence>
<dbReference type="GO" id="GO:0005886">
    <property type="term" value="C:plasma membrane"/>
    <property type="evidence" value="ECO:0007669"/>
    <property type="project" value="UniProtKB-SubCell"/>
</dbReference>
<evidence type="ECO:0000256" key="6">
    <source>
        <dbReference type="ARBA" id="ARBA00022692"/>
    </source>
</evidence>
<feature type="binding site" evidence="17">
    <location>
        <position position="76"/>
    </location>
    <ligand>
        <name>ATP</name>
        <dbReference type="ChEBI" id="CHEBI:30616"/>
    </ligand>
</feature>
<proteinExistence type="inferred from homology"/>
<keyword evidence="8 20" id="KW-0418">Kinase</keyword>
<dbReference type="PANTHER" id="PTHR34299:SF1">
    <property type="entry name" value="DIACYLGLYCEROL KINASE"/>
    <property type="match status" value="1"/>
</dbReference>
<evidence type="ECO:0000256" key="16">
    <source>
        <dbReference type="PIRSR" id="PIRSR600829-2"/>
    </source>
</evidence>
<feature type="transmembrane region" description="Helical" evidence="19">
    <location>
        <begin position="31"/>
        <end position="49"/>
    </location>
</feature>
<feature type="binding site" evidence="17">
    <location>
        <position position="28"/>
    </location>
    <ligand>
        <name>ATP</name>
        <dbReference type="ChEBI" id="CHEBI:30616"/>
    </ligand>
</feature>
<dbReference type="GO" id="GO:0005524">
    <property type="term" value="F:ATP binding"/>
    <property type="evidence" value="ECO:0007669"/>
    <property type="project" value="UniProtKB-KW"/>
</dbReference>
<feature type="transmembrane region" description="Helical" evidence="19">
    <location>
        <begin position="96"/>
        <end position="117"/>
    </location>
</feature>
<keyword evidence="18" id="KW-0460">Magnesium</keyword>
<keyword evidence="14" id="KW-1208">Phospholipid metabolism</keyword>
<evidence type="ECO:0000256" key="17">
    <source>
        <dbReference type="PIRSR" id="PIRSR600829-3"/>
    </source>
</evidence>
<keyword evidence="9 17" id="KW-0067">ATP-binding</keyword>
<evidence type="ECO:0000256" key="4">
    <source>
        <dbReference type="ARBA" id="ARBA00022516"/>
    </source>
</evidence>
<keyword evidence="13" id="KW-0594">Phospholipid biosynthesis</keyword>
<keyword evidence="5" id="KW-0808">Transferase</keyword>
<evidence type="ECO:0000256" key="14">
    <source>
        <dbReference type="ARBA" id="ARBA00023264"/>
    </source>
</evidence>
<feature type="active site" description="Proton acceptor" evidence="15">
    <location>
        <position position="69"/>
    </location>
</feature>
<evidence type="ECO:0000256" key="12">
    <source>
        <dbReference type="ARBA" id="ARBA00023136"/>
    </source>
</evidence>
<feature type="binding site" evidence="17">
    <location>
        <begin position="94"/>
        <end position="95"/>
    </location>
    <ligand>
        <name>ATP</name>
        <dbReference type="ChEBI" id="CHEBI:30616"/>
    </ligand>
</feature>
<evidence type="ECO:0000256" key="11">
    <source>
        <dbReference type="ARBA" id="ARBA00023098"/>
    </source>
</evidence>
<dbReference type="CDD" id="cd14265">
    <property type="entry name" value="UDPK_IM_like"/>
    <property type="match status" value="1"/>
</dbReference>
<evidence type="ECO:0000313" key="20">
    <source>
        <dbReference type="EMBL" id="PAV29032.1"/>
    </source>
</evidence>
<feature type="transmembrane region" description="Helical" evidence="19">
    <location>
        <begin position="55"/>
        <end position="75"/>
    </location>
</feature>
<dbReference type="InterPro" id="IPR000829">
    <property type="entry name" value="DAGK"/>
</dbReference>
<evidence type="ECO:0000256" key="10">
    <source>
        <dbReference type="ARBA" id="ARBA00022989"/>
    </source>
</evidence>
<dbReference type="AlphaFoldDB" id="A0A2A2IBT9"/>
<keyword evidence="6 19" id="KW-0812">Transmembrane</keyword>
<evidence type="ECO:0000313" key="21">
    <source>
        <dbReference type="Proteomes" id="UP000218887"/>
    </source>
</evidence>
<evidence type="ECO:0000256" key="8">
    <source>
        <dbReference type="ARBA" id="ARBA00022777"/>
    </source>
</evidence>
<keyword evidence="3" id="KW-1003">Cell membrane</keyword>
<dbReference type="GO" id="GO:0016301">
    <property type="term" value="F:kinase activity"/>
    <property type="evidence" value="ECO:0007669"/>
    <property type="project" value="UniProtKB-KW"/>
</dbReference>
<comment type="subcellular location">
    <subcellularLocation>
        <location evidence="1">Cell membrane</location>
        <topology evidence="1">Multi-pass membrane protein</topology>
    </subcellularLocation>
</comment>
<evidence type="ECO:0000256" key="19">
    <source>
        <dbReference type="SAM" id="Phobius"/>
    </source>
</evidence>
<name>A0A2A2IBT9_9BACI</name>
<keyword evidence="7 17" id="KW-0547">Nucleotide-binding</keyword>